<dbReference type="EMBL" id="CP094669">
    <property type="protein sequence ID" value="UOG75865.1"/>
    <property type="molecule type" value="Genomic_DNA"/>
</dbReference>
<accession>A0ABY4D019</accession>
<protein>
    <submittedName>
        <fullName evidence="1">Uncharacterized protein</fullName>
    </submittedName>
</protein>
<sequence>MKRKLFLQTFLGGLGAANIVWGNEEPTSIRGTVLYQDTEVDESQDFVWYMTEDRVPAEDVRDALSYLYTHGYIQGDKVDRSAWSLKPVFIAPARWESVLDELFEIEVRMLDNGVETDCYFLHN</sequence>
<evidence type="ECO:0000313" key="1">
    <source>
        <dbReference type="EMBL" id="UOG75865.1"/>
    </source>
</evidence>
<dbReference type="RefSeq" id="WP_243800298.1">
    <property type="nucleotide sequence ID" value="NZ_CP094669.1"/>
</dbReference>
<keyword evidence="2" id="KW-1185">Reference proteome</keyword>
<dbReference type="Proteomes" id="UP000831113">
    <property type="component" value="Chromosome"/>
</dbReference>
<evidence type="ECO:0000313" key="2">
    <source>
        <dbReference type="Proteomes" id="UP000831113"/>
    </source>
</evidence>
<organism evidence="1 2">
    <name type="scientific">Hymenobacter tibetensis</name>
    <dbReference type="NCBI Taxonomy" id="497967"/>
    <lineage>
        <taxon>Bacteria</taxon>
        <taxon>Pseudomonadati</taxon>
        <taxon>Bacteroidota</taxon>
        <taxon>Cytophagia</taxon>
        <taxon>Cytophagales</taxon>
        <taxon>Hymenobacteraceae</taxon>
        <taxon>Hymenobacter</taxon>
    </lineage>
</organism>
<reference evidence="1 2" key="1">
    <citation type="submission" date="2022-03" db="EMBL/GenBank/DDBJ databases">
        <title>Hymenobactersp. isolated from the air.</title>
        <authorList>
            <person name="Won M."/>
            <person name="Kwon S.-W."/>
        </authorList>
    </citation>
    <scope>NUCLEOTIDE SEQUENCE [LARGE SCALE GENOMIC DNA]</scope>
    <source>
        <strain evidence="1 2">KACC 21982</strain>
    </source>
</reference>
<proteinExistence type="predicted"/>
<name>A0ABY4D019_9BACT</name>
<gene>
    <name evidence="1" type="ORF">MTX78_04530</name>
</gene>